<dbReference type="GeneID" id="20205417"/>
<dbReference type="Gene3D" id="3.50.4.10">
    <property type="entry name" value="Hepatocyte Growth Factor"/>
    <property type="match status" value="1"/>
</dbReference>
<dbReference type="EMBL" id="KB096900">
    <property type="protein sequence ID" value="ESO00535.1"/>
    <property type="molecule type" value="Genomic_DNA"/>
</dbReference>
<keyword evidence="4" id="KW-1185">Reference proteome</keyword>
<dbReference type="InterPro" id="IPR008979">
    <property type="entry name" value="Galactose-bd-like_sf"/>
</dbReference>
<dbReference type="HOGENOM" id="CLU_922221_0_0_1"/>
<dbReference type="RefSeq" id="XP_009021172.1">
    <property type="nucleotide sequence ID" value="XM_009022924.1"/>
</dbReference>
<protein>
    <recommendedName>
        <fullName evidence="1">Apple domain-containing protein</fullName>
    </recommendedName>
</protein>
<dbReference type="SUPFAM" id="SSF57414">
    <property type="entry name" value="Hairpin loop containing domain-like"/>
    <property type="match status" value="1"/>
</dbReference>
<dbReference type="CTD" id="20205417"/>
<accession>T1F9B8</accession>
<evidence type="ECO:0000259" key="1">
    <source>
        <dbReference type="Pfam" id="PF00024"/>
    </source>
</evidence>
<feature type="domain" description="Apple" evidence="1">
    <location>
        <begin position="68"/>
        <end position="128"/>
    </location>
</feature>
<dbReference type="EMBL" id="AMQM01005304">
    <property type="status" value="NOT_ANNOTATED_CDS"/>
    <property type="molecule type" value="Genomic_DNA"/>
</dbReference>
<sequence>MLLASVDKYSRSLLNAINDINMSFIKHYMLVILHCWLLSVSASQNIYLTTWQFGLFNEKFFVCSEDFQTKSTVAVNSTLECALLCATTQFSKCLSFNFLASQNQCQIFPYLSKHFNARSVTDKSCLYYYQSELLMLKFFFSLKQQGNQSLLANVSVNSALQKPTYSSPLYLPGPTFSNYSVDGIRSGFFPSVGCFHSAQSPPSWLAVDLLETFVVYYVMLVNRDAVGERLSRYIVGLNRSLRSVVKRWDYDLCGQYPKVTVSASWYITLCNSYSYAHRYVIVQSANDTDQYLTVCELEVYGQ</sequence>
<dbReference type="Pfam" id="PF00024">
    <property type="entry name" value="PAN_1"/>
    <property type="match status" value="1"/>
</dbReference>
<evidence type="ECO:0000313" key="2">
    <source>
        <dbReference type="EMBL" id="ESO00535.1"/>
    </source>
</evidence>
<gene>
    <name evidence="3" type="primary">20205417</name>
    <name evidence="2" type="ORF">HELRODRAFT_175493</name>
</gene>
<dbReference type="PANTHER" id="PTHR45713:SF6">
    <property type="entry name" value="F5_8 TYPE C DOMAIN-CONTAINING PROTEIN"/>
    <property type="match status" value="1"/>
</dbReference>
<dbReference type="InParanoid" id="T1F9B8"/>
<dbReference type="OrthoDB" id="6102375at2759"/>
<proteinExistence type="predicted"/>
<reference evidence="4" key="1">
    <citation type="submission" date="2012-12" db="EMBL/GenBank/DDBJ databases">
        <authorList>
            <person name="Hellsten U."/>
            <person name="Grimwood J."/>
            <person name="Chapman J.A."/>
            <person name="Shapiro H."/>
            <person name="Aerts A."/>
            <person name="Otillar R.P."/>
            <person name="Terry A.Y."/>
            <person name="Boore J.L."/>
            <person name="Simakov O."/>
            <person name="Marletaz F."/>
            <person name="Cho S.-J."/>
            <person name="Edsinger-Gonzales E."/>
            <person name="Havlak P."/>
            <person name="Kuo D.-H."/>
            <person name="Larsson T."/>
            <person name="Lv J."/>
            <person name="Arendt D."/>
            <person name="Savage R."/>
            <person name="Osoegawa K."/>
            <person name="de Jong P."/>
            <person name="Lindberg D.R."/>
            <person name="Seaver E.C."/>
            <person name="Weisblat D.A."/>
            <person name="Putnam N.H."/>
            <person name="Grigoriev I.V."/>
            <person name="Rokhsar D.S."/>
        </authorList>
    </citation>
    <scope>NUCLEOTIDE SEQUENCE</scope>
</reference>
<dbReference type="Proteomes" id="UP000015101">
    <property type="component" value="Unassembled WGS sequence"/>
</dbReference>
<dbReference type="InterPro" id="IPR051941">
    <property type="entry name" value="BG_Antigen-Binding_Lectin"/>
</dbReference>
<organism evidence="3 4">
    <name type="scientific">Helobdella robusta</name>
    <name type="common">Californian leech</name>
    <dbReference type="NCBI Taxonomy" id="6412"/>
    <lineage>
        <taxon>Eukaryota</taxon>
        <taxon>Metazoa</taxon>
        <taxon>Spiralia</taxon>
        <taxon>Lophotrochozoa</taxon>
        <taxon>Annelida</taxon>
        <taxon>Clitellata</taxon>
        <taxon>Hirudinea</taxon>
        <taxon>Rhynchobdellida</taxon>
        <taxon>Glossiphoniidae</taxon>
        <taxon>Helobdella</taxon>
    </lineage>
</organism>
<dbReference type="KEGG" id="hro:HELRODRAFT_175493"/>
<dbReference type="Gene3D" id="2.60.120.260">
    <property type="entry name" value="Galactose-binding domain-like"/>
    <property type="match status" value="1"/>
</dbReference>
<reference evidence="3" key="3">
    <citation type="submission" date="2015-06" db="UniProtKB">
        <authorList>
            <consortium name="EnsemblMetazoa"/>
        </authorList>
    </citation>
    <scope>IDENTIFICATION</scope>
</reference>
<evidence type="ECO:0000313" key="4">
    <source>
        <dbReference type="Proteomes" id="UP000015101"/>
    </source>
</evidence>
<dbReference type="PANTHER" id="PTHR45713">
    <property type="entry name" value="FTP DOMAIN-CONTAINING PROTEIN"/>
    <property type="match status" value="1"/>
</dbReference>
<dbReference type="EnsemblMetazoa" id="HelroT175493">
    <property type="protein sequence ID" value="HelroP175493"/>
    <property type="gene ID" value="HelroG175493"/>
</dbReference>
<dbReference type="SUPFAM" id="SSF49785">
    <property type="entry name" value="Galactose-binding domain-like"/>
    <property type="match status" value="1"/>
</dbReference>
<dbReference type="InterPro" id="IPR003609">
    <property type="entry name" value="Pan_app"/>
</dbReference>
<evidence type="ECO:0000313" key="3">
    <source>
        <dbReference type="EnsemblMetazoa" id="HelroP175493"/>
    </source>
</evidence>
<reference evidence="2 4" key="2">
    <citation type="journal article" date="2013" name="Nature">
        <title>Insights into bilaterian evolution from three spiralian genomes.</title>
        <authorList>
            <person name="Simakov O."/>
            <person name="Marletaz F."/>
            <person name="Cho S.J."/>
            <person name="Edsinger-Gonzales E."/>
            <person name="Havlak P."/>
            <person name="Hellsten U."/>
            <person name="Kuo D.H."/>
            <person name="Larsson T."/>
            <person name="Lv J."/>
            <person name="Arendt D."/>
            <person name="Savage R."/>
            <person name="Osoegawa K."/>
            <person name="de Jong P."/>
            <person name="Grimwood J."/>
            <person name="Chapman J.A."/>
            <person name="Shapiro H."/>
            <person name="Aerts A."/>
            <person name="Otillar R.P."/>
            <person name="Terry A.Y."/>
            <person name="Boore J.L."/>
            <person name="Grigoriev I.V."/>
            <person name="Lindberg D.R."/>
            <person name="Seaver E.C."/>
            <person name="Weisblat D.A."/>
            <person name="Putnam N.H."/>
            <person name="Rokhsar D.S."/>
        </authorList>
    </citation>
    <scope>NUCLEOTIDE SEQUENCE</scope>
</reference>
<name>T1F9B8_HELRO</name>
<dbReference type="AlphaFoldDB" id="T1F9B8"/>